<reference evidence="3" key="2">
    <citation type="submission" date="2017-06" db="EMBL/GenBank/DDBJ databases">
        <title>WGS assembly of Brachypodium distachyon.</title>
        <authorList>
            <consortium name="The International Brachypodium Initiative"/>
            <person name="Lucas S."/>
            <person name="Harmon-Smith M."/>
            <person name="Lail K."/>
            <person name="Tice H."/>
            <person name="Grimwood J."/>
            <person name="Bruce D."/>
            <person name="Barry K."/>
            <person name="Shu S."/>
            <person name="Lindquist E."/>
            <person name="Wang M."/>
            <person name="Pitluck S."/>
            <person name="Vogel J.P."/>
            <person name="Garvin D.F."/>
            <person name="Mockler T.C."/>
            <person name="Schmutz J."/>
            <person name="Rokhsar D."/>
            <person name="Bevan M.W."/>
        </authorList>
    </citation>
    <scope>NUCLEOTIDE SEQUENCE</scope>
    <source>
        <strain evidence="3">Bd21</strain>
    </source>
</reference>
<dbReference type="PANTHER" id="PTHR47747">
    <property type="entry name" value="RIBONUCLEASE P PROTEIN SUBUNIT P38-LIKE PROTEIN"/>
    <property type="match status" value="1"/>
</dbReference>
<dbReference type="AlphaFoldDB" id="A0A0Q3KBE2"/>
<feature type="region of interest" description="Disordered" evidence="2">
    <location>
        <begin position="271"/>
        <end position="293"/>
    </location>
</feature>
<evidence type="ECO:0000313" key="3">
    <source>
        <dbReference type="EMBL" id="KQK08241.2"/>
    </source>
</evidence>
<feature type="region of interest" description="Disordered" evidence="2">
    <location>
        <begin position="642"/>
        <end position="661"/>
    </location>
</feature>
<evidence type="ECO:0000313" key="4">
    <source>
        <dbReference type="EnsemblPlants" id="KQK08241"/>
    </source>
</evidence>
<proteinExistence type="predicted"/>
<dbReference type="PANTHER" id="PTHR47747:SF2">
    <property type="entry name" value="RIBONUCLEASE P PROTEIN SUBUNIT P38-LIKE PROTEIN"/>
    <property type="match status" value="1"/>
</dbReference>
<dbReference type="OrthoDB" id="1735671at2759"/>
<feature type="region of interest" description="Disordered" evidence="2">
    <location>
        <begin position="151"/>
        <end position="185"/>
    </location>
</feature>
<dbReference type="FunCoup" id="A0A0Q3KBE2">
    <property type="interactions" value="1324"/>
</dbReference>
<accession>A0A0Q3KBE2</accession>
<organism evidence="3">
    <name type="scientific">Brachypodium distachyon</name>
    <name type="common">Purple false brome</name>
    <name type="synonym">Trachynia distachya</name>
    <dbReference type="NCBI Taxonomy" id="15368"/>
    <lineage>
        <taxon>Eukaryota</taxon>
        <taxon>Viridiplantae</taxon>
        <taxon>Streptophyta</taxon>
        <taxon>Embryophyta</taxon>
        <taxon>Tracheophyta</taxon>
        <taxon>Spermatophyta</taxon>
        <taxon>Magnoliopsida</taxon>
        <taxon>Liliopsida</taxon>
        <taxon>Poales</taxon>
        <taxon>Poaceae</taxon>
        <taxon>BOP clade</taxon>
        <taxon>Pooideae</taxon>
        <taxon>Stipodae</taxon>
        <taxon>Brachypodieae</taxon>
        <taxon>Brachypodium</taxon>
    </lineage>
</organism>
<evidence type="ECO:0000256" key="1">
    <source>
        <dbReference type="SAM" id="Coils"/>
    </source>
</evidence>
<evidence type="ECO:0000313" key="5">
    <source>
        <dbReference type="Proteomes" id="UP000008810"/>
    </source>
</evidence>
<feature type="compositionally biased region" description="Polar residues" evidence="2">
    <location>
        <begin position="647"/>
        <end position="661"/>
    </location>
</feature>
<feature type="coiled-coil region" evidence="1">
    <location>
        <begin position="671"/>
        <end position="698"/>
    </location>
</feature>
<dbReference type="Gramene" id="KQK08241">
    <property type="protein sequence ID" value="KQK08241"/>
    <property type="gene ID" value="BRADI_2g40880v3"/>
</dbReference>
<dbReference type="Proteomes" id="UP000008810">
    <property type="component" value="Chromosome 2"/>
</dbReference>
<protein>
    <submittedName>
        <fullName evidence="3 4">Uncharacterized protein</fullName>
    </submittedName>
</protein>
<gene>
    <name evidence="3" type="ORF">BRADI_2g40880v3</name>
</gene>
<evidence type="ECO:0000256" key="2">
    <source>
        <dbReference type="SAM" id="MobiDB-lite"/>
    </source>
</evidence>
<dbReference type="InParanoid" id="A0A0Q3KBE2"/>
<feature type="region of interest" description="Disordered" evidence="2">
    <location>
        <begin position="455"/>
        <end position="497"/>
    </location>
</feature>
<keyword evidence="1" id="KW-0175">Coiled coil</keyword>
<dbReference type="ExpressionAtlas" id="A0A0Q3KBE2">
    <property type="expression patterns" value="baseline"/>
</dbReference>
<reference evidence="4" key="3">
    <citation type="submission" date="2018-08" db="UniProtKB">
        <authorList>
            <consortium name="EnsemblPlants"/>
        </authorList>
    </citation>
    <scope>IDENTIFICATION</scope>
    <source>
        <strain evidence="4">cv. Bd21</strain>
    </source>
</reference>
<reference evidence="3 4" key="1">
    <citation type="journal article" date="2010" name="Nature">
        <title>Genome sequencing and analysis of the model grass Brachypodium distachyon.</title>
        <authorList>
            <consortium name="International Brachypodium Initiative"/>
        </authorList>
    </citation>
    <scope>NUCLEOTIDE SEQUENCE [LARGE SCALE GENOMIC DNA]</scope>
    <source>
        <strain evidence="3 4">Bd21</strain>
    </source>
</reference>
<dbReference type="EnsemblPlants" id="KQK08241">
    <property type="protein sequence ID" value="KQK08241"/>
    <property type="gene ID" value="BRADI_2g40880v3"/>
</dbReference>
<sequence>MVAGASPSASGNAPPPQQRHHAAVYFGLSCALAALRHGHAATRSTGCDLGVASRQCRWSRARELALQGKVRELEAQADELRRRRAEDARANEKVAGIFAAHEQRWFAERKSLRRQAHAVAAAARAREARHEEAAAALRRQLEDQQRAAVLRDEEAKRREEEAQEKLRAAEQAGEELRERATKDAADLRNHQAELEAELKEAMSRRDEAVATAAEVSMEAARVRREAEHKDKILSAVLRKSRMDMEDREMLVREVKAGKVRRKQAEMEAERWRKIAESSSSSRHRRGSARPGCSDRLVAAPDAIAAHDTKILFVDHVGTDGKKDRQAKELLATVECVDRYPSHVDDKPVVEEYQDLQEWFHMETERYTTMIRHRHSSELEAFTEQLRLKDEKLEAFRWRAASKDVEVARLRCRIQELEGRLSKHEQHGAGIEALLLDRESENTSLKEKLVAFQFPRALDSETSPPAEDGDDASEHCIPCSPVKIQRRDPSRESTGLSFPAQNFEDTEIRSTYARHDHAEIVELNESVLPDDHKAFDMEAMEVYHISVGSNDMPASARGSIDEDRPVIPTDQPHTSEIEEAYTEPGNVRVRTSTSGYSETTSDVADQKPSAWRVDIHALAVSYKIKRLKQQQIVLEKLAAAAEGGKEATMSNEASGSSSRQQPRSYQLMISFVSKHVKRYQSLEDKIDDLCKRMEESKRNEGRGREGDREQSAALGRFLEETFQLQRYMVATGQKLLEMQSRVATNLARSCEGGGNNGDGVDTARFMDVVGALLRDVQRGLEVRIARIIGDLEGTLTFHGILQAT</sequence>
<keyword evidence="5" id="KW-1185">Reference proteome</keyword>
<feature type="coiled-coil region" evidence="1">
    <location>
        <begin position="399"/>
        <end position="426"/>
    </location>
</feature>
<dbReference type="STRING" id="15368.A0A0Q3KBE2"/>
<name>A0A0Q3KBE2_BRADI</name>
<dbReference type="EMBL" id="CM000881">
    <property type="protein sequence ID" value="KQK08241.2"/>
    <property type="molecule type" value="Genomic_DNA"/>
</dbReference>
<feature type="coiled-coil region" evidence="1">
    <location>
        <begin position="63"/>
        <end position="90"/>
    </location>
</feature>